<dbReference type="KEGG" id="dmm:dnm_025090"/>
<sequence length="49" mass="5824">MVNNMRGYGSDIGKYILSLLNLVTFIIFSQRKFKFFNLGIFQKIKYPKM</sequence>
<evidence type="ECO:0000256" key="1">
    <source>
        <dbReference type="SAM" id="Phobius"/>
    </source>
</evidence>
<keyword evidence="1" id="KW-0812">Transmembrane</keyword>
<protein>
    <submittedName>
        <fullName evidence="2">Uncharacterized protein</fullName>
    </submittedName>
</protein>
<reference evidence="2" key="1">
    <citation type="journal article" date="2021" name="Microb. Physiol.">
        <title>Proteogenomic Insights into the Physiology of Marine, Sulfate-Reducing, Filamentous Desulfonema limicola and Desulfonema magnum.</title>
        <authorList>
            <person name="Schnaars V."/>
            <person name="Wohlbrand L."/>
            <person name="Scheve S."/>
            <person name="Hinrichs C."/>
            <person name="Reinhardt R."/>
            <person name="Rabus R."/>
        </authorList>
    </citation>
    <scope>NUCLEOTIDE SEQUENCE</scope>
    <source>
        <strain evidence="2">4be13</strain>
    </source>
</reference>
<gene>
    <name evidence="2" type="ORF">dnm_025090</name>
</gene>
<evidence type="ECO:0000313" key="3">
    <source>
        <dbReference type="Proteomes" id="UP000663722"/>
    </source>
</evidence>
<name>A0A975GM32_9BACT</name>
<proteinExistence type="predicted"/>
<keyword evidence="3" id="KW-1185">Reference proteome</keyword>
<organism evidence="2 3">
    <name type="scientific">Desulfonema magnum</name>
    <dbReference type="NCBI Taxonomy" id="45655"/>
    <lineage>
        <taxon>Bacteria</taxon>
        <taxon>Pseudomonadati</taxon>
        <taxon>Thermodesulfobacteriota</taxon>
        <taxon>Desulfobacteria</taxon>
        <taxon>Desulfobacterales</taxon>
        <taxon>Desulfococcaceae</taxon>
        <taxon>Desulfonema</taxon>
    </lineage>
</organism>
<dbReference type="EMBL" id="CP061800">
    <property type="protein sequence ID" value="QTA86486.1"/>
    <property type="molecule type" value="Genomic_DNA"/>
</dbReference>
<keyword evidence="1" id="KW-0472">Membrane</keyword>
<accession>A0A975GM32</accession>
<keyword evidence="1" id="KW-1133">Transmembrane helix</keyword>
<evidence type="ECO:0000313" key="2">
    <source>
        <dbReference type="EMBL" id="QTA86486.1"/>
    </source>
</evidence>
<dbReference type="AlphaFoldDB" id="A0A975GM32"/>
<dbReference type="Proteomes" id="UP000663722">
    <property type="component" value="Chromosome"/>
</dbReference>
<feature type="transmembrane region" description="Helical" evidence="1">
    <location>
        <begin position="12"/>
        <end position="28"/>
    </location>
</feature>